<dbReference type="PANTHER" id="PTHR30373:SF2">
    <property type="entry name" value="UPF0603 PROTEIN YGCG"/>
    <property type="match status" value="1"/>
</dbReference>
<keyword evidence="2" id="KW-0472">Membrane</keyword>
<feature type="transmembrane region" description="Helical" evidence="2">
    <location>
        <begin position="303"/>
        <end position="323"/>
    </location>
</feature>
<dbReference type="Gene3D" id="3.10.310.50">
    <property type="match status" value="1"/>
</dbReference>
<accession>A0A367ZPY9</accession>
<evidence type="ECO:0000256" key="2">
    <source>
        <dbReference type="SAM" id="Phobius"/>
    </source>
</evidence>
<dbReference type="PANTHER" id="PTHR30373">
    <property type="entry name" value="UPF0603 PROTEIN YGCG"/>
    <property type="match status" value="1"/>
</dbReference>
<organism evidence="4 5">
    <name type="scientific">Candidatus Ozemobacter sibiricus</name>
    <dbReference type="NCBI Taxonomy" id="2268124"/>
    <lineage>
        <taxon>Bacteria</taxon>
        <taxon>Candidatus Ozemobacteria</taxon>
        <taxon>Candidatus Ozemobacterales</taxon>
        <taxon>Candidatus Ozemobacteraceae</taxon>
        <taxon>Candidatus Ozemobacter</taxon>
    </lineage>
</organism>
<feature type="region of interest" description="Disordered" evidence="1">
    <location>
        <begin position="332"/>
        <end position="366"/>
    </location>
</feature>
<proteinExistence type="predicted"/>
<feature type="compositionally biased region" description="Gly residues" evidence="1">
    <location>
        <begin position="337"/>
        <end position="366"/>
    </location>
</feature>
<feature type="region of interest" description="Disordered" evidence="1">
    <location>
        <begin position="1"/>
        <end position="35"/>
    </location>
</feature>
<gene>
    <name evidence="4" type="ORF">OZSIB_0061</name>
</gene>
<keyword evidence="2" id="KW-1133">Transmembrane helix</keyword>
<evidence type="ECO:0000259" key="3">
    <source>
        <dbReference type="Pfam" id="PF04536"/>
    </source>
</evidence>
<dbReference type="EMBL" id="QOQW01000013">
    <property type="protein sequence ID" value="RCK79421.1"/>
    <property type="molecule type" value="Genomic_DNA"/>
</dbReference>
<dbReference type="Proteomes" id="UP000252355">
    <property type="component" value="Unassembled WGS sequence"/>
</dbReference>
<evidence type="ECO:0000313" key="4">
    <source>
        <dbReference type="EMBL" id="RCK79421.1"/>
    </source>
</evidence>
<name>A0A367ZPY9_9BACT</name>
<dbReference type="InterPro" id="IPR007621">
    <property type="entry name" value="TPM_dom"/>
</dbReference>
<evidence type="ECO:0000256" key="1">
    <source>
        <dbReference type="SAM" id="MobiDB-lite"/>
    </source>
</evidence>
<dbReference type="Pfam" id="PF04536">
    <property type="entry name" value="TPM_phosphatase"/>
    <property type="match status" value="1"/>
</dbReference>
<dbReference type="AlphaFoldDB" id="A0A367ZPY9"/>
<feature type="domain" description="TPM" evidence="3">
    <location>
        <begin position="139"/>
        <end position="263"/>
    </location>
</feature>
<comment type="caution">
    <text evidence="4">The sequence shown here is derived from an EMBL/GenBank/DDBJ whole genome shotgun (WGS) entry which is preliminary data.</text>
</comment>
<evidence type="ECO:0000313" key="5">
    <source>
        <dbReference type="Proteomes" id="UP000252355"/>
    </source>
</evidence>
<sequence>MMSQSERTGPATWTGRGRRETVGGFSDGVTERTDGPAMAGLMGGRDGLDGPPVAEAGEIERCPVPVARVPRQARARCGPWLLGVLLAVVGWVPWPEPLAHRLGLPPGRPVLARYEAKEVWKRLRLARFNLPFPDDPHANDLAGILSAEDLSRLRQILRGVEARTGVEVAAVTVKSAAAHGAKHPQELAEDFLFVWGIGHPKPRNGVLFLVSRDDVRAVLALGEGWKPSRAAALRQAVERAVGNHLRSGRLAVAVLAGAREIAAELERPIPLTERPWFKPVLFVVVVAFLGALGHSLATTGEGGWGYLLVDSFVKVMMVLLIIMTSSSRRRRHRWYGGSSGSWGSGGDSRGGGGWSSSGGGGSWGNW</sequence>
<protein>
    <submittedName>
        <fullName evidence="4">Beta-propeller domains of methanol dehydrogenase type</fullName>
    </submittedName>
</protein>
<reference evidence="4 5" key="1">
    <citation type="submission" date="2018-05" db="EMBL/GenBank/DDBJ databases">
        <title>A metagenomic window into the 2 km-deep terrestrial subsurface aquifer revealed taxonomically and functionally diverse microbial community comprising novel uncultured bacterial lineages.</title>
        <authorList>
            <person name="Kadnikov V.V."/>
            <person name="Mardanov A.V."/>
            <person name="Beletsky A.V."/>
            <person name="Banks D."/>
            <person name="Pimenov N.V."/>
            <person name="Frank Y.A."/>
            <person name="Karnachuk O.V."/>
            <person name="Ravin N.V."/>
        </authorList>
    </citation>
    <scope>NUCLEOTIDE SEQUENCE [LARGE SCALE GENOMIC DNA]</scope>
    <source>
        <strain evidence="4">BY5</strain>
    </source>
</reference>
<feature type="transmembrane region" description="Helical" evidence="2">
    <location>
        <begin position="276"/>
        <end position="297"/>
    </location>
</feature>
<keyword evidence="2" id="KW-0812">Transmembrane</keyword>